<feature type="transmembrane region" description="Helical" evidence="1">
    <location>
        <begin position="41"/>
        <end position="57"/>
    </location>
</feature>
<dbReference type="EMBL" id="CP020465">
    <property type="protein sequence ID" value="ASP46487.1"/>
    <property type="molecule type" value="Genomic_DNA"/>
</dbReference>
<dbReference type="Pfam" id="PF00892">
    <property type="entry name" value="EamA"/>
    <property type="match status" value="2"/>
</dbReference>
<dbReference type="PANTHER" id="PTHR22911">
    <property type="entry name" value="ACYL-MALONYL CONDENSING ENZYME-RELATED"/>
    <property type="match status" value="1"/>
</dbReference>
<feature type="transmembrane region" description="Helical" evidence="1">
    <location>
        <begin position="12"/>
        <end position="29"/>
    </location>
</feature>
<feature type="domain" description="EamA" evidence="2">
    <location>
        <begin position="10"/>
        <end position="145"/>
    </location>
</feature>
<dbReference type="KEGG" id="cber:B5D82_01065"/>
<evidence type="ECO:0000313" key="3">
    <source>
        <dbReference type="EMBL" id="ASP46487.1"/>
    </source>
</evidence>
<dbReference type="Gene3D" id="1.10.3730.20">
    <property type="match status" value="1"/>
</dbReference>
<dbReference type="InterPro" id="IPR000620">
    <property type="entry name" value="EamA_dom"/>
</dbReference>
<feature type="transmembrane region" description="Helical" evidence="1">
    <location>
        <begin position="285"/>
        <end position="303"/>
    </location>
</feature>
<keyword evidence="1" id="KW-0472">Membrane</keyword>
<organism evidence="3 4">
    <name type="scientific">Cognaticolwellia beringensis</name>
    <dbReference type="NCBI Taxonomy" id="1967665"/>
    <lineage>
        <taxon>Bacteria</taxon>
        <taxon>Pseudomonadati</taxon>
        <taxon>Pseudomonadota</taxon>
        <taxon>Gammaproteobacteria</taxon>
        <taxon>Alteromonadales</taxon>
        <taxon>Colwelliaceae</taxon>
        <taxon>Cognaticolwellia</taxon>
    </lineage>
</organism>
<keyword evidence="1" id="KW-1133">Transmembrane helix</keyword>
<evidence type="ECO:0000256" key="1">
    <source>
        <dbReference type="SAM" id="Phobius"/>
    </source>
</evidence>
<evidence type="ECO:0000259" key="2">
    <source>
        <dbReference type="Pfam" id="PF00892"/>
    </source>
</evidence>
<feature type="transmembrane region" description="Helical" evidence="1">
    <location>
        <begin position="105"/>
        <end position="122"/>
    </location>
</feature>
<feature type="domain" description="EamA" evidence="2">
    <location>
        <begin position="162"/>
        <end position="298"/>
    </location>
</feature>
<keyword evidence="1" id="KW-0812">Transmembrane</keyword>
<dbReference type="SUPFAM" id="SSF103481">
    <property type="entry name" value="Multidrug resistance efflux transporter EmrE"/>
    <property type="match status" value="2"/>
</dbReference>
<feature type="transmembrane region" description="Helical" evidence="1">
    <location>
        <begin position="251"/>
        <end position="273"/>
    </location>
</feature>
<gene>
    <name evidence="3" type="ORF">B5D82_01065</name>
</gene>
<proteinExistence type="predicted"/>
<dbReference type="AlphaFoldDB" id="A0A222G3H1"/>
<dbReference type="PANTHER" id="PTHR22911:SF134">
    <property type="entry name" value="DMT FAMILY TRANSPORTER"/>
    <property type="match status" value="1"/>
</dbReference>
<accession>A0A222G3H1</accession>
<protein>
    <submittedName>
        <fullName evidence="3">EamA/RhaT family transporter</fullName>
    </submittedName>
</protein>
<feature type="transmembrane region" description="Helical" evidence="1">
    <location>
        <begin position="221"/>
        <end position="239"/>
    </location>
</feature>
<reference evidence="3 4" key="1">
    <citation type="submission" date="2017-08" db="EMBL/GenBank/DDBJ databases">
        <title>Complete genome of Colwellia sp. NB097-1, a psychrophile bacterium ioslated from Bering Sea.</title>
        <authorList>
            <person name="Chen X."/>
        </authorList>
    </citation>
    <scope>NUCLEOTIDE SEQUENCE [LARGE SCALE GENOMIC DNA]</scope>
    <source>
        <strain evidence="3 4">NB097-1</strain>
    </source>
</reference>
<name>A0A222G3H1_9GAMM</name>
<feature type="transmembrane region" description="Helical" evidence="1">
    <location>
        <begin position="129"/>
        <end position="147"/>
    </location>
</feature>
<feature type="transmembrane region" description="Helical" evidence="1">
    <location>
        <begin position="159"/>
        <end position="180"/>
    </location>
</feature>
<evidence type="ECO:0000313" key="4">
    <source>
        <dbReference type="Proteomes" id="UP000202259"/>
    </source>
</evidence>
<dbReference type="RefSeq" id="WP_081148523.1">
    <property type="nucleotide sequence ID" value="NZ_CP020465.1"/>
</dbReference>
<feature type="transmembrane region" description="Helical" evidence="1">
    <location>
        <begin position="192"/>
        <end position="209"/>
    </location>
</feature>
<dbReference type="OrthoDB" id="8479066at2"/>
<dbReference type="GO" id="GO:0016020">
    <property type="term" value="C:membrane"/>
    <property type="evidence" value="ECO:0007669"/>
    <property type="project" value="InterPro"/>
</dbReference>
<dbReference type="Proteomes" id="UP000202259">
    <property type="component" value="Chromosome"/>
</dbReference>
<dbReference type="InterPro" id="IPR037185">
    <property type="entry name" value="EmrE-like"/>
</dbReference>
<feature type="transmembrane region" description="Helical" evidence="1">
    <location>
        <begin position="77"/>
        <end position="99"/>
    </location>
</feature>
<keyword evidence="4" id="KW-1185">Reference proteome</keyword>
<sequence length="326" mass="36256">MTQLANNSVKGLILAMTTAIMWGILPLALKSVLVLMDAYTITWYRFFFAAFFVTLLLSTKRKIPSSVLQSASIMKQLFFAAILLSLNYILYLVSLHYIPAETAQMLIQMGPFFMLLGSVIVMKEHFSRGQMVGSFVLILGLILFFNQQFIKNSGIDNHAFLLGFIIMFGAAVTWAAYAIIQKQMLRYYSSNQVMWCIYLLSALFFLPLASPQQITTLDDTALLLLFFCCANTLIAYGTFAKSLEYLSTAKVSATLAITPLLTVVFATLAEQVWPQTFQAQHLNTLAYIGAGFVVLGSMLTALGERILNKKNINSVKAYLGLKNKSA</sequence>